<dbReference type="Proteomes" id="UP000750197">
    <property type="component" value="Unassembled WGS sequence"/>
</dbReference>
<dbReference type="EMBL" id="JAGVSJ010000018">
    <property type="protein sequence ID" value="MBX8632245.1"/>
    <property type="molecule type" value="Genomic_DNA"/>
</dbReference>
<evidence type="ECO:0000256" key="6">
    <source>
        <dbReference type="ARBA" id="ARBA00023136"/>
    </source>
</evidence>
<evidence type="ECO:0000256" key="5">
    <source>
        <dbReference type="ARBA" id="ARBA00022989"/>
    </source>
</evidence>
<dbReference type="CDD" id="cd06173">
    <property type="entry name" value="MFS_MefA_like"/>
    <property type="match status" value="1"/>
</dbReference>
<dbReference type="EMBL" id="JAHEAC010000017">
    <property type="protein sequence ID" value="MBX8643720.1"/>
    <property type="molecule type" value="Genomic_DNA"/>
</dbReference>
<dbReference type="PANTHER" id="PTHR23513:SF6">
    <property type="entry name" value="MAJOR FACILITATOR SUPERFAMILY ASSOCIATED DOMAIN-CONTAINING PROTEIN"/>
    <property type="match status" value="1"/>
</dbReference>
<dbReference type="InterPro" id="IPR036259">
    <property type="entry name" value="MFS_trans_sf"/>
</dbReference>
<keyword evidence="2" id="KW-0813">Transport</keyword>
<evidence type="ECO:0000313" key="8">
    <source>
        <dbReference type="EMBL" id="MBX8632245.1"/>
    </source>
</evidence>
<dbReference type="Proteomes" id="UP000716004">
    <property type="component" value="Unassembled WGS sequence"/>
</dbReference>
<keyword evidence="5 7" id="KW-1133">Transmembrane helix</keyword>
<evidence type="ECO:0000313" key="10">
    <source>
        <dbReference type="Proteomes" id="UP000716004"/>
    </source>
</evidence>
<organism evidence="8 10">
    <name type="scientific">Candidatus Sysuiplasma superficiale</name>
    <dbReference type="NCBI Taxonomy" id="2823368"/>
    <lineage>
        <taxon>Archaea</taxon>
        <taxon>Methanobacteriati</taxon>
        <taxon>Thermoplasmatota</taxon>
        <taxon>Thermoplasmata</taxon>
        <taxon>Candidatus Sysuiplasmatales</taxon>
        <taxon>Candidatus Sysuiplasmataceae</taxon>
        <taxon>Candidatus Sysuiplasma</taxon>
    </lineage>
</organism>
<sequence>MSQGAYTDLLKDGNFVRYWLSTLSADLGYGMFELALTWLVISTTHSAAATGGVLFVEFATYSLTAVVGPVIDSGSDKRVFITRIFPVQALIAVFITFLIILRAVSLPLILIIAFLMAFLWDFPWLAQSAILPLILKRQKLLQANSMMQAFGGGSTIFINALAGVVIAIIGVQGVSAVYAITFLVSAAVMKTVNVPRMSGRPFTREVLFASLSEGWDFVMKGARRDLRELFFVSGMQGFFSVAPLLLIAVISYTYMHANVREYGVLNALLLAGGFAGNFIFGKLNRTERIGKSILVATLLEGILIAISPMTIRSIPLSDAIWFAVGCFDPIFYNGYNSYIQATVDGTHIARVKGNAYLLRGVGRGCGNIVLGFIVLYLGLQTGAAAFGTALVILPLVLLIAGSNVSRMGYS</sequence>
<evidence type="ECO:0000256" key="2">
    <source>
        <dbReference type="ARBA" id="ARBA00022448"/>
    </source>
</evidence>
<feature type="transmembrane region" description="Helical" evidence="7">
    <location>
        <begin position="147"/>
        <end position="169"/>
    </location>
</feature>
<dbReference type="InterPro" id="IPR010290">
    <property type="entry name" value="TM_effector"/>
</dbReference>
<feature type="transmembrane region" description="Helical" evidence="7">
    <location>
        <begin position="107"/>
        <end position="135"/>
    </location>
</feature>
<feature type="transmembrane region" description="Helical" evidence="7">
    <location>
        <begin position="292"/>
        <end position="313"/>
    </location>
</feature>
<dbReference type="AlphaFoldDB" id="A0A8J7YU76"/>
<dbReference type="Pfam" id="PF05977">
    <property type="entry name" value="MFS_3"/>
    <property type="match status" value="1"/>
</dbReference>
<protein>
    <submittedName>
        <fullName evidence="8">MFS transporter</fullName>
    </submittedName>
</protein>
<evidence type="ECO:0000256" key="7">
    <source>
        <dbReference type="SAM" id="Phobius"/>
    </source>
</evidence>
<feature type="transmembrane region" description="Helical" evidence="7">
    <location>
        <begin position="80"/>
        <end position="101"/>
    </location>
</feature>
<evidence type="ECO:0000256" key="4">
    <source>
        <dbReference type="ARBA" id="ARBA00022692"/>
    </source>
</evidence>
<keyword evidence="4 7" id="KW-0812">Transmembrane</keyword>
<proteinExistence type="predicted"/>
<comment type="caution">
    <text evidence="8">The sequence shown here is derived from an EMBL/GenBank/DDBJ whole genome shotgun (WGS) entry which is preliminary data.</text>
</comment>
<feature type="transmembrane region" description="Helical" evidence="7">
    <location>
        <begin position="175"/>
        <end position="194"/>
    </location>
</feature>
<dbReference type="Gene3D" id="1.20.1250.20">
    <property type="entry name" value="MFS general substrate transporter like domains"/>
    <property type="match status" value="2"/>
</dbReference>
<keyword evidence="3" id="KW-1003">Cell membrane</keyword>
<feature type="transmembrane region" description="Helical" evidence="7">
    <location>
        <begin position="356"/>
        <end position="377"/>
    </location>
</feature>
<dbReference type="SUPFAM" id="SSF103473">
    <property type="entry name" value="MFS general substrate transporter"/>
    <property type="match status" value="1"/>
</dbReference>
<accession>A0A8J7YU76</accession>
<feature type="transmembrane region" description="Helical" evidence="7">
    <location>
        <begin position="383"/>
        <end position="404"/>
    </location>
</feature>
<gene>
    <name evidence="8" type="ORF">J9259_07005</name>
    <name evidence="9" type="ORF">KIY12_03215</name>
</gene>
<dbReference type="PANTHER" id="PTHR23513">
    <property type="entry name" value="INTEGRAL MEMBRANE EFFLUX PROTEIN-RELATED"/>
    <property type="match status" value="1"/>
</dbReference>
<evidence type="ECO:0000256" key="3">
    <source>
        <dbReference type="ARBA" id="ARBA00022475"/>
    </source>
</evidence>
<name>A0A8J7YU76_9ARCH</name>
<evidence type="ECO:0000313" key="9">
    <source>
        <dbReference type="EMBL" id="MBX8643720.1"/>
    </source>
</evidence>
<evidence type="ECO:0000256" key="1">
    <source>
        <dbReference type="ARBA" id="ARBA00004651"/>
    </source>
</evidence>
<keyword evidence="6 7" id="KW-0472">Membrane</keyword>
<reference evidence="8" key="1">
    <citation type="submission" date="2021-04" db="EMBL/GenBank/DDBJ databases">
        <title>Genomic insights into ecological role and evolution of a novel Thermoplasmata order Candidatus Sysuiplasmatales.</title>
        <authorList>
            <person name="Yuan Y."/>
        </authorList>
    </citation>
    <scope>NUCLEOTIDE SEQUENCE</scope>
    <source>
        <strain evidence="9">TUT19-bin139</strain>
        <strain evidence="8">YP2-bin.285</strain>
    </source>
</reference>
<dbReference type="GO" id="GO:0005886">
    <property type="term" value="C:plasma membrane"/>
    <property type="evidence" value="ECO:0007669"/>
    <property type="project" value="UniProtKB-SubCell"/>
</dbReference>
<feature type="transmembrane region" description="Helical" evidence="7">
    <location>
        <begin position="319"/>
        <end position="335"/>
    </location>
</feature>
<comment type="subcellular location">
    <subcellularLocation>
        <location evidence="1">Cell membrane</location>
        <topology evidence="1">Multi-pass membrane protein</topology>
    </subcellularLocation>
</comment>
<feature type="transmembrane region" description="Helical" evidence="7">
    <location>
        <begin position="229"/>
        <end position="250"/>
    </location>
</feature>
<feature type="transmembrane region" description="Helical" evidence="7">
    <location>
        <begin position="262"/>
        <end position="280"/>
    </location>
</feature>